<keyword evidence="4" id="KW-1185">Reference proteome</keyword>
<sequence length="294" mass="31539">MHTSRTLWTLKRFSALAALLLLMLACSLPLGRTTPPAPTEPPAPPAAPAAPAAPATPTDTAVPPTEAAPVPDISYQGVSFSWEDGVTASARPETLPAAAGADLPPWEQTPEMIQFTLEGYALSGQFHTPAVRIYPIEAYAQMNEYIPEMVANLTAVLNTQPASPEAIPSLPLWNAGQMMQAKVRYLNFQNGRGVAFLTQYGQSFWPINNESLFYMFQGLTNDGRFWVSAVLPVNHPSLPVNGDAAGITDWDAFAEGFTNYVASTEEALAAQDDASFTPSLAALNAMLESIQVSR</sequence>
<feature type="region of interest" description="Disordered" evidence="1">
    <location>
        <begin position="34"/>
        <end position="68"/>
    </location>
</feature>
<evidence type="ECO:0000256" key="2">
    <source>
        <dbReference type="SAM" id="SignalP"/>
    </source>
</evidence>
<organism evidence="3 4">
    <name type="scientific">Levilinea saccharolytica</name>
    <dbReference type="NCBI Taxonomy" id="229921"/>
    <lineage>
        <taxon>Bacteria</taxon>
        <taxon>Bacillati</taxon>
        <taxon>Chloroflexota</taxon>
        <taxon>Anaerolineae</taxon>
        <taxon>Anaerolineales</taxon>
        <taxon>Anaerolineaceae</taxon>
        <taxon>Levilinea</taxon>
    </lineage>
</organism>
<feature type="compositionally biased region" description="Low complexity" evidence="1">
    <location>
        <begin position="49"/>
        <end position="68"/>
    </location>
</feature>
<dbReference type="AlphaFoldDB" id="A0A0N8GPF9"/>
<accession>A0A0N8GPF9</accession>
<dbReference type="STRING" id="229921.ADN01_11765"/>
<feature type="compositionally biased region" description="Pro residues" evidence="1">
    <location>
        <begin position="35"/>
        <end position="48"/>
    </location>
</feature>
<gene>
    <name evidence="3" type="ORF">ADN01_11765</name>
</gene>
<protein>
    <submittedName>
        <fullName evidence="3">Uncharacterized protein</fullName>
    </submittedName>
</protein>
<evidence type="ECO:0000313" key="4">
    <source>
        <dbReference type="Proteomes" id="UP000050501"/>
    </source>
</evidence>
<name>A0A0N8GPF9_9CHLR</name>
<dbReference type="PROSITE" id="PS51257">
    <property type="entry name" value="PROKAR_LIPOPROTEIN"/>
    <property type="match status" value="1"/>
</dbReference>
<evidence type="ECO:0000256" key="1">
    <source>
        <dbReference type="SAM" id="MobiDB-lite"/>
    </source>
</evidence>
<evidence type="ECO:0000313" key="3">
    <source>
        <dbReference type="EMBL" id="KPL80786.1"/>
    </source>
</evidence>
<feature type="signal peptide" evidence="2">
    <location>
        <begin position="1"/>
        <end position="17"/>
    </location>
</feature>
<keyword evidence="2" id="KW-0732">Signal</keyword>
<dbReference type="RefSeq" id="WP_075071158.1">
    <property type="nucleotide sequence ID" value="NZ_LGCM01000039.1"/>
</dbReference>
<reference evidence="3 4" key="1">
    <citation type="submission" date="2015-07" db="EMBL/GenBank/DDBJ databases">
        <title>Genome sequence of Levilinea saccharolytica DSM 16555.</title>
        <authorList>
            <person name="Hemp J."/>
            <person name="Ward L.M."/>
            <person name="Pace L.A."/>
            <person name="Fischer W.W."/>
        </authorList>
    </citation>
    <scope>NUCLEOTIDE SEQUENCE [LARGE SCALE GENOMIC DNA]</scope>
    <source>
        <strain evidence="3 4">KIBI-1</strain>
    </source>
</reference>
<proteinExistence type="predicted"/>
<dbReference type="Proteomes" id="UP000050501">
    <property type="component" value="Unassembled WGS sequence"/>
</dbReference>
<comment type="caution">
    <text evidence="3">The sequence shown here is derived from an EMBL/GenBank/DDBJ whole genome shotgun (WGS) entry which is preliminary data.</text>
</comment>
<feature type="chain" id="PRO_5006025823" evidence="2">
    <location>
        <begin position="18"/>
        <end position="294"/>
    </location>
</feature>
<dbReference type="EMBL" id="LGCM01000039">
    <property type="protein sequence ID" value="KPL80786.1"/>
    <property type="molecule type" value="Genomic_DNA"/>
</dbReference>